<proteinExistence type="predicted"/>
<evidence type="ECO:0000313" key="2">
    <source>
        <dbReference type="EMBL" id="CBG72595.1"/>
    </source>
</evidence>
<reference evidence="2 3" key="1">
    <citation type="journal article" date="2010" name="Mol. Plant Microbe Interact.">
        <title>Streptomyces scabies 87-22 contains a coronafacic acid-like biosynthetic cluster that contributes to plant-microbe interactions.</title>
        <authorList>
            <person name="Bignell D.R."/>
            <person name="Seipke R.F."/>
            <person name="Huguet-Tapia J.C."/>
            <person name="Chambers A.H."/>
            <person name="Parry R.J."/>
            <person name="Loria R."/>
        </authorList>
    </citation>
    <scope>NUCLEOTIDE SEQUENCE [LARGE SCALE GENOMIC DNA]</scope>
    <source>
        <strain evidence="2 3">87.22</strain>
    </source>
</reference>
<keyword evidence="3" id="KW-1185">Reference proteome</keyword>
<organism evidence="2 3">
    <name type="scientific">Streptomyces scabiei (strain 87.22)</name>
    <dbReference type="NCBI Taxonomy" id="680198"/>
    <lineage>
        <taxon>Bacteria</taxon>
        <taxon>Bacillati</taxon>
        <taxon>Actinomycetota</taxon>
        <taxon>Actinomycetes</taxon>
        <taxon>Kitasatosporales</taxon>
        <taxon>Streptomycetaceae</taxon>
        <taxon>Streptomyces</taxon>
    </lineage>
</organism>
<evidence type="ECO:0000313" key="3">
    <source>
        <dbReference type="Proteomes" id="UP000001444"/>
    </source>
</evidence>
<dbReference type="KEGG" id="scb:SCAB_55652"/>
<dbReference type="Proteomes" id="UP000001444">
    <property type="component" value="Chromosome"/>
</dbReference>
<feature type="compositionally biased region" description="Basic and acidic residues" evidence="1">
    <location>
        <begin position="28"/>
        <end position="37"/>
    </location>
</feature>
<evidence type="ECO:0000256" key="1">
    <source>
        <dbReference type="SAM" id="MobiDB-lite"/>
    </source>
</evidence>
<sequence>MPDQCPPVDHLRSVTSLSATAYVRIDHRVRPYPERRPPVRGNQRPGMSVFPSNTHGYPYVLADTDTGSRLTAGRTKANKTGGTSREDDSPVPRTTALQWVGTPAGLQGVTRQASNRERMTCGR</sequence>
<dbReference type="STRING" id="680198.SCAB_55652"/>
<dbReference type="EMBL" id="FN554889">
    <property type="protein sequence ID" value="CBG72595.1"/>
    <property type="molecule type" value="Genomic_DNA"/>
</dbReference>
<accession>C9Z0Y5</accession>
<feature type="region of interest" description="Disordered" evidence="1">
    <location>
        <begin position="28"/>
        <end position="93"/>
    </location>
</feature>
<name>C9Z0Y5_STRSW</name>
<dbReference type="AlphaFoldDB" id="C9Z0Y5"/>
<dbReference type="HOGENOM" id="CLU_2014039_0_0_11"/>
<gene>
    <name evidence="2" type="ordered locus">SCAB_55652</name>
</gene>
<protein>
    <submittedName>
        <fullName evidence="2">Uncharacterized protein</fullName>
    </submittedName>
</protein>